<comment type="caution">
    <text evidence="2">The sequence shown here is derived from an EMBL/GenBank/DDBJ whole genome shotgun (WGS) entry which is preliminary data.</text>
</comment>
<dbReference type="AlphaFoldDB" id="A0A3D8T5I7"/>
<keyword evidence="3" id="KW-1185">Reference proteome</keyword>
<evidence type="ECO:0000313" key="3">
    <source>
        <dbReference type="Proteomes" id="UP000256690"/>
    </source>
</evidence>
<protein>
    <submittedName>
        <fullName evidence="2">Uncharacterized protein</fullName>
    </submittedName>
</protein>
<dbReference type="Proteomes" id="UP000256690">
    <property type="component" value="Unassembled WGS sequence"/>
</dbReference>
<dbReference type="EMBL" id="PVWQ01000001">
    <property type="protein sequence ID" value="RDW93701.1"/>
    <property type="molecule type" value="Genomic_DNA"/>
</dbReference>
<dbReference type="RefSeq" id="XP_026608884.1">
    <property type="nucleotide sequence ID" value="XM_026743039.1"/>
</dbReference>
<sequence length="93" mass="10374">MPTQGLRTFEDEFLTENTEGLHPGEQEVSNYMRIVQPPAEHGTHYTGQGRYRPGFHTPEGAKSGYDASSESSGDEAEDWAKRPSDLLRALRHG</sequence>
<organism evidence="2 3">
    <name type="scientific">Aspergillus mulundensis</name>
    <dbReference type="NCBI Taxonomy" id="1810919"/>
    <lineage>
        <taxon>Eukaryota</taxon>
        <taxon>Fungi</taxon>
        <taxon>Dikarya</taxon>
        <taxon>Ascomycota</taxon>
        <taxon>Pezizomycotina</taxon>
        <taxon>Eurotiomycetes</taxon>
        <taxon>Eurotiomycetidae</taxon>
        <taxon>Eurotiales</taxon>
        <taxon>Aspergillaceae</taxon>
        <taxon>Aspergillus</taxon>
        <taxon>Aspergillus subgen. Nidulantes</taxon>
    </lineage>
</organism>
<dbReference type="GeneID" id="38111393"/>
<reference evidence="2 3" key="1">
    <citation type="journal article" date="2018" name="IMA Fungus">
        <title>IMA Genome-F 9: Draft genome sequence of Annulohypoxylon stygium, Aspergillus mulundensis, Berkeleyomyces basicola (syn. Thielaviopsis basicola), Ceratocystis smalleyi, two Cercospora beticola strains, Coleophoma cylindrospora, Fusarium fracticaudum, Phialophora cf. hyalina, and Morchella septimelata.</title>
        <authorList>
            <person name="Wingfield B.D."/>
            <person name="Bills G.F."/>
            <person name="Dong Y."/>
            <person name="Huang W."/>
            <person name="Nel W.J."/>
            <person name="Swalarsk-Parry B.S."/>
            <person name="Vaghefi N."/>
            <person name="Wilken P.M."/>
            <person name="An Z."/>
            <person name="de Beer Z.W."/>
            <person name="De Vos L."/>
            <person name="Chen L."/>
            <person name="Duong T.A."/>
            <person name="Gao Y."/>
            <person name="Hammerbacher A."/>
            <person name="Kikkert J.R."/>
            <person name="Li Y."/>
            <person name="Li H."/>
            <person name="Li K."/>
            <person name="Li Q."/>
            <person name="Liu X."/>
            <person name="Ma X."/>
            <person name="Naidoo K."/>
            <person name="Pethybridge S.J."/>
            <person name="Sun J."/>
            <person name="Steenkamp E.T."/>
            <person name="van der Nest M.A."/>
            <person name="van Wyk S."/>
            <person name="Wingfield M.J."/>
            <person name="Xiong C."/>
            <person name="Yue Q."/>
            <person name="Zhang X."/>
        </authorList>
    </citation>
    <scope>NUCLEOTIDE SEQUENCE [LARGE SCALE GENOMIC DNA]</scope>
    <source>
        <strain evidence="2 3">DSM 5745</strain>
    </source>
</reference>
<accession>A0A3D8T5I7</accession>
<feature type="region of interest" description="Disordered" evidence="1">
    <location>
        <begin position="39"/>
        <end position="93"/>
    </location>
</feature>
<evidence type="ECO:0000256" key="1">
    <source>
        <dbReference type="SAM" id="MobiDB-lite"/>
    </source>
</evidence>
<proteinExistence type="predicted"/>
<name>A0A3D8T5I7_9EURO</name>
<evidence type="ECO:0000313" key="2">
    <source>
        <dbReference type="EMBL" id="RDW93701.1"/>
    </source>
</evidence>
<gene>
    <name evidence="2" type="ORF">DSM5745_01023</name>
</gene>